<feature type="chain" id="PRO_5040941825" description="CBM2 domain-containing protein" evidence="1">
    <location>
        <begin position="36"/>
        <end position="1111"/>
    </location>
</feature>
<dbReference type="SUPFAM" id="SSF49313">
    <property type="entry name" value="Cadherin-like"/>
    <property type="match status" value="2"/>
</dbReference>
<protein>
    <recommendedName>
        <fullName evidence="2">CBM2 domain-containing protein</fullName>
    </recommendedName>
</protein>
<dbReference type="Gene3D" id="2.60.40.290">
    <property type="match status" value="1"/>
</dbReference>
<name>A0A9W6NRE9_9ACTN</name>
<dbReference type="InterPro" id="IPR054363">
    <property type="entry name" value="GH95_cat"/>
</dbReference>
<dbReference type="Pfam" id="PF22124">
    <property type="entry name" value="Glyco_hydro_95_cat"/>
    <property type="match status" value="1"/>
</dbReference>
<dbReference type="InterPro" id="IPR012291">
    <property type="entry name" value="CBM2_carb-bd_dom_sf"/>
</dbReference>
<dbReference type="RefSeq" id="WP_261958997.1">
    <property type="nucleotide sequence ID" value="NZ_BAAAXA010000001.1"/>
</dbReference>
<proteinExistence type="predicted"/>
<dbReference type="PROSITE" id="PS51173">
    <property type="entry name" value="CBM2"/>
    <property type="match status" value="1"/>
</dbReference>
<dbReference type="InterPro" id="IPR015919">
    <property type="entry name" value="Cadherin-like_sf"/>
</dbReference>
<dbReference type="Pfam" id="PF05345">
    <property type="entry name" value="He_PIG"/>
    <property type="match status" value="2"/>
</dbReference>
<dbReference type="InterPro" id="IPR001919">
    <property type="entry name" value="CBD2"/>
</dbReference>
<evidence type="ECO:0000259" key="2">
    <source>
        <dbReference type="PROSITE" id="PS51173"/>
    </source>
</evidence>
<dbReference type="Pfam" id="PF00553">
    <property type="entry name" value="CBM_2"/>
    <property type="match status" value="1"/>
</dbReference>
<dbReference type="InterPro" id="IPR012341">
    <property type="entry name" value="6hp_glycosidase-like_sf"/>
</dbReference>
<dbReference type="GO" id="GO:0030247">
    <property type="term" value="F:polysaccharide binding"/>
    <property type="evidence" value="ECO:0007669"/>
    <property type="project" value="UniProtKB-UniRule"/>
</dbReference>
<dbReference type="EMBL" id="BSFP01000073">
    <property type="protein sequence ID" value="GLL06509.1"/>
    <property type="molecule type" value="Genomic_DNA"/>
</dbReference>
<dbReference type="PANTHER" id="PTHR31084:SF0">
    <property type="entry name" value="ALPHA-L-FUCOSIDASE 2"/>
    <property type="match status" value="1"/>
</dbReference>
<dbReference type="SMART" id="SM00736">
    <property type="entry name" value="CADG"/>
    <property type="match status" value="2"/>
</dbReference>
<accession>A0A9W6NRE9</accession>
<dbReference type="GO" id="GO:0016020">
    <property type="term" value="C:membrane"/>
    <property type="evidence" value="ECO:0007669"/>
    <property type="project" value="InterPro"/>
</dbReference>
<dbReference type="Proteomes" id="UP001143480">
    <property type="component" value="Unassembled WGS sequence"/>
</dbReference>
<dbReference type="Gene3D" id="1.50.10.10">
    <property type="match status" value="1"/>
</dbReference>
<organism evidence="3 4">
    <name type="scientific">Dactylosporangium matsuzakiense</name>
    <dbReference type="NCBI Taxonomy" id="53360"/>
    <lineage>
        <taxon>Bacteria</taxon>
        <taxon>Bacillati</taxon>
        <taxon>Actinomycetota</taxon>
        <taxon>Actinomycetes</taxon>
        <taxon>Micromonosporales</taxon>
        <taxon>Micromonosporaceae</taxon>
        <taxon>Dactylosporangium</taxon>
    </lineage>
</organism>
<keyword evidence="1" id="KW-0732">Signal</keyword>
<dbReference type="AlphaFoldDB" id="A0A9W6NRE9"/>
<comment type="caution">
    <text evidence="3">The sequence shown here is derived from an EMBL/GenBank/DDBJ whole genome shotgun (WGS) entry which is preliminary data.</text>
</comment>
<reference evidence="3" key="2">
    <citation type="submission" date="2023-01" db="EMBL/GenBank/DDBJ databases">
        <authorList>
            <person name="Sun Q."/>
            <person name="Evtushenko L."/>
        </authorList>
    </citation>
    <scope>NUCLEOTIDE SEQUENCE</scope>
    <source>
        <strain evidence="3">VKM Ac-1321</strain>
    </source>
</reference>
<dbReference type="SUPFAM" id="SSF49384">
    <property type="entry name" value="Carbohydrate-binding domain"/>
    <property type="match status" value="1"/>
</dbReference>
<feature type="signal peptide" evidence="1">
    <location>
        <begin position="1"/>
        <end position="35"/>
    </location>
</feature>
<dbReference type="InterPro" id="IPR006644">
    <property type="entry name" value="Cadg"/>
</dbReference>
<dbReference type="InterPro" id="IPR008928">
    <property type="entry name" value="6-hairpin_glycosidase_sf"/>
</dbReference>
<dbReference type="InterPro" id="IPR008965">
    <property type="entry name" value="CBM2/CBM3_carb-bd_dom_sf"/>
</dbReference>
<dbReference type="GO" id="GO:0005509">
    <property type="term" value="F:calcium ion binding"/>
    <property type="evidence" value="ECO:0007669"/>
    <property type="project" value="InterPro"/>
</dbReference>
<dbReference type="Gene3D" id="2.60.40.10">
    <property type="entry name" value="Immunoglobulins"/>
    <property type="match status" value="2"/>
</dbReference>
<evidence type="ECO:0000256" key="1">
    <source>
        <dbReference type="SAM" id="SignalP"/>
    </source>
</evidence>
<gene>
    <name evidence="3" type="ORF">GCM10017581_082590</name>
</gene>
<dbReference type="PANTHER" id="PTHR31084">
    <property type="entry name" value="ALPHA-L-FUCOSIDASE 2"/>
    <property type="match status" value="1"/>
</dbReference>
<evidence type="ECO:0000313" key="4">
    <source>
        <dbReference type="Proteomes" id="UP001143480"/>
    </source>
</evidence>
<dbReference type="GO" id="GO:0005975">
    <property type="term" value="P:carbohydrate metabolic process"/>
    <property type="evidence" value="ECO:0007669"/>
    <property type="project" value="InterPro"/>
</dbReference>
<feature type="domain" description="CBM2" evidence="2">
    <location>
        <begin position="1004"/>
        <end position="1111"/>
    </location>
</feature>
<dbReference type="InterPro" id="IPR013783">
    <property type="entry name" value="Ig-like_fold"/>
</dbReference>
<dbReference type="SUPFAM" id="SSF48208">
    <property type="entry name" value="Six-hairpin glycosidases"/>
    <property type="match status" value="1"/>
</dbReference>
<dbReference type="SMART" id="SM00637">
    <property type="entry name" value="CBD_II"/>
    <property type="match status" value="1"/>
</dbReference>
<sequence>MSLHWKLSRLGAAAVAVALAAASAVAFGPSTPAGAATVTTAWHNGAFSTNVGGIVSRSNVVLGRPNTSATQFLPLGNGALGVAAWAAGGFTAQLNRSDTMPNRLSPGQLNIPGLATMTSASNFVGYLDLYNGVLHESGGGMTMQAWVPAGKDELIVDVTGANPGTRLTATVNLWSGRSATASASGAVAALAQTWSDNSQTGHSNQTFGTMAAITAGGQNVAASVVNSTQVQVAFNPSSNGSYRIVVASPSWTGGNAVSTASALVGADTTASTSSLLATQSAWWNQYWAHSGLIEASSSDGTAQYMENLNTLYLYFEAGIMHTGQYPGSQAGLADLYNFNRDHQAWYPAGYWLWNLRGQISANLASGNFALNVPIFDMYLNDLPAIQSWTSANMNGKAGACVPETMRFNGNGYYNGGGVNSNASCAVASSPSFNAETITSGAEIALWIWQQYQDTGSLAFLQRYYPVLQQTATFLLAWQTVGSDGYLHSVDNAHETQWAVQDPTTDIAADQALFSATAKAATLLGTDASLVSRLRTALGQIRPYARTDQATHTQLLGPSADASGTDVIANSYQPTAATHNTENLGLEPVWPFGVIGDNTVVNGDDLTALARRTYSHRQYVNTPDWTYDSVQAARLGLASEVATTLTNSTKTYQVYPSGLAAWNPGSLDEPYIEHVSNVAATLDEALATDYDGTLRFAPAWPTGWDVAGTVYVQGGSKVDVQVQGGTLATAAIEAGSTQTMTVRNPWPGQSAEVVNGATGATVVAATTAATLTVPVTAGQSYLLQRPSAPTMSLPFAPVGGAAARTSRSLGSVTIGLSGNSLPAGNTVTVTNPGSQTGTVGTAIGGVQLQATDSAAGQTLTYTAGGLPGGLSISSSGLISGTPTAAGSFTVTVTATDGTGAAGSATFTWTVAGNGPGNTVTVTSPGDQAGTVGTAVSGVQVHATDSAAGQTLTYSATGLPGGLSIAPSTGLVSGTPTTAGSFAVTVTATDTTGASGSAVFTWTITGSTPTGTCHVTYAVNEWPGGFTANLTITNTGTSAVNGWTLKFSFPGDQKVTNGWSATVTQSGTAVTATNVSYNGAIPPGANTTFGFQGTWTSNDTAPSAFTLNGTACT</sequence>
<reference evidence="3" key="1">
    <citation type="journal article" date="2014" name="Int. J. Syst. Evol. Microbiol.">
        <title>Complete genome sequence of Corynebacterium casei LMG S-19264T (=DSM 44701T), isolated from a smear-ripened cheese.</title>
        <authorList>
            <consortium name="US DOE Joint Genome Institute (JGI-PGF)"/>
            <person name="Walter F."/>
            <person name="Albersmeier A."/>
            <person name="Kalinowski J."/>
            <person name="Ruckert C."/>
        </authorList>
    </citation>
    <scope>NUCLEOTIDE SEQUENCE</scope>
    <source>
        <strain evidence="3">VKM Ac-1321</strain>
    </source>
</reference>
<keyword evidence="4" id="KW-1185">Reference proteome</keyword>
<evidence type="ECO:0000313" key="3">
    <source>
        <dbReference type="EMBL" id="GLL06509.1"/>
    </source>
</evidence>
<dbReference type="GO" id="GO:0004560">
    <property type="term" value="F:alpha-L-fucosidase activity"/>
    <property type="evidence" value="ECO:0007669"/>
    <property type="project" value="TreeGrafter"/>
</dbReference>